<proteinExistence type="inferred from homology"/>
<dbReference type="InterPro" id="IPR011910">
    <property type="entry name" value="RfaF"/>
</dbReference>
<dbReference type="InterPro" id="IPR002201">
    <property type="entry name" value="Glyco_trans_9"/>
</dbReference>
<evidence type="ECO:0000256" key="1">
    <source>
        <dbReference type="ARBA" id="ARBA00022676"/>
    </source>
</evidence>
<evidence type="ECO:0000256" key="2">
    <source>
        <dbReference type="ARBA" id="ARBA00022679"/>
    </source>
</evidence>
<evidence type="ECO:0000256" key="5">
    <source>
        <dbReference type="ARBA" id="ARBA00047503"/>
    </source>
</evidence>
<gene>
    <name evidence="6" type="ORF">Chro_2198</name>
</gene>
<dbReference type="PANTHER" id="PTHR30160:SF1">
    <property type="entry name" value="LIPOPOLYSACCHARIDE 1,2-N-ACETYLGLUCOSAMINETRANSFERASE-RELATED"/>
    <property type="match status" value="1"/>
</dbReference>
<dbReference type="eggNOG" id="COG0859">
    <property type="taxonomic scope" value="Bacteria"/>
</dbReference>
<dbReference type="Pfam" id="PF01075">
    <property type="entry name" value="Glyco_transf_9"/>
    <property type="match status" value="1"/>
</dbReference>
<protein>
    <recommendedName>
        <fullName evidence="4">lipopolysaccharide heptosyltransferase II</fullName>
        <ecNumber evidence="4">2.4.99.24</ecNumber>
    </recommendedName>
</protein>
<dbReference type="KEGG" id="cthe:Chro_2198"/>
<keyword evidence="2 6" id="KW-0808">Transferase</keyword>
<dbReference type="RefSeq" id="WP_015154245.1">
    <property type="nucleotide sequence ID" value="NC_019695.1"/>
</dbReference>
<dbReference type="STRING" id="251229.Chro_2198"/>
<dbReference type="HOGENOM" id="CLU_038371_0_3_3"/>
<keyword evidence="1" id="KW-0328">Glycosyltransferase</keyword>
<dbReference type="OrthoDB" id="9797795at2"/>
<dbReference type="Proteomes" id="UP000010384">
    <property type="component" value="Chromosome"/>
</dbReference>
<dbReference type="EMBL" id="CP003597">
    <property type="protein sequence ID" value="AFY87697.1"/>
    <property type="molecule type" value="Genomic_DNA"/>
</dbReference>
<dbReference type="CDD" id="cd03789">
    <property type="entry name" value="GT9_LPS_heptosyltransferase"/>
    <property type="match status" value="1"/>
</dbReference>
<sequence length="367" mass="41390">MSPTWNTAKKILCVRLDTIGDVIMTTPAIRALKTSHCDRHITLMTSSAGAVVAPLLPDIDDLIVYDSPWLKATATRQNSEPEYAIISELKARNFDAAVIFTVYSQSPLPTAFLCYMAGIPLRLAHCHENPYQLLTDWIKDPEPENFTRHEVQRQLDLVASIGSKVEDKRLRVQISEIARKNIQNLLEEIRINFSQPWIIMHPGATAISRRYPPESFAIAARKLVQDYNIQVIFTGIESEIELVESIRLQMRSPSFSLVNRLNLSELTALVEKAHLLISNNTAPVHIAAAVGTPVVDLYALTNPQHTPWEVLNRVIFHDVPCRICYKSICPEGHYHCLRLVEPERVVDAALELLQVRQPAMPVRATKL</sequence>
<dbReference type="GO" id="GO:0009244">
    <property type="term" value="P:lipopolysaccharide core region biosynthetic process"/>
    <property type="evidence" value="ECO:0007669"/>
    <property type="project" value="TreeGrafter"/>
</dbReference>
<dbReference type="Gene3D" id="3.40.50.2000">
    <property type="entry name" value="Glycogen Phosphorylase B"/>
    <property type="match status" value="2"/>
</dbReference>
<dbReference type="PATRIC" id="fig|251229.3.peg.2591"/>
<organism evidence="6 7">
    <name type="scientific">Chroococcidiopsis thermalis (strain PCC 7203)</name>
    <dbReference type="NCBI Taxonomy" id="251229"/>
    <lineage>
        <taxon>Bacteria</taxon>
        <taxon>Bacillati</taxon>
        <taxon>Cyanobacteriota</taxon>
        <taxon>Cyanophyceae</taxon>
        <taxon>Chroococcidiopsidales</taxon>
        <taxon>Chroococcidiopsidaceae</taxon>
        <taxon>Chroococcidiopsis</taxon>
    </lineage>
</organism>
<dbReference type="SUPFAM" id="SSF53756">
    <property type="entry name" value="UDP-Glycosyltransferase/glycogen phosphorylase"/>
    <property type="match status" value="1"/>
</dbReference>
<evidence type="ECO:0000313" key="6">
    <source>
        <dbReference type="EMBL" id="AFY87697.1"/>
    </source>
</evidence>
<reference evidence="6 7" key="1">
    <citation type="submission" date="2012-06" db="EMBL/GenBank/DDBJ databases">
        <title>Finished chromosome of genome of Chroococcidiopsis thermalis PCC 7203.</title>
        <authorList>
            <consortium name="US DOE Joint Genome Institute"/>
            <person name="Gugger M."/>
            <person name="Coursin T."/>
            <person name="Rippka R."/>
            <person name="Tandeau De Marsac N."/>
            <person name="Huntemann M."/>
            <person name="Wei C.-L."/>
            <person name="Han J."/>
            <person name="Detter J.C."/>
            <person name="Han C."/>
            <person name="Tapia R."/>
            <person name="Davenport K."/>
            <person name="Daligault H."/>
            <person name="Erkkila T."/>
            <person name="Gu W."/>
            <person name="Munk A.C.C."/>
            <person name="Teshima H."/>
            <person name="Xu Y."/>
            <person name="Chain P."/>
            <person name="Chen A."/>
            <person name="Krypides N."/>
            <person name="Mavromatis K."/>
            <person name="Markowitz V."/>
            <person name="Szeto E."/>
            <person name="Ivanova N."/>
            <person name="Mikhailova N."/>
            <person name="Ovchinnikova G."/>
            <person name="Pagani I."/>
            <person name="Pati A."/>
            <person name="Goodwin L."/>
            <person name="Peters L."/>
            <person name="Pitluck S."/>
            <person name="Woyke T."/>
            <person name="Kerfeld C."/>
        </authorList>
    </citation>
    <scope>NUCLEOTIDE SEQUENCE [LARGE SCALE GENOMIC DNA]</scope>
    <source>
        <strain evidence="6 7">PCC 7203</strain>
    </source>
</reference>
<dbReference type="NCBIfam" id="TIGR02195">
    <property type="entry name" value="heptsyl_trn_II"/>
    <property type="match status" value="1"/>
</dbReference>
<evidence type="ECO:0000256" key="4">
    <source>
        <dbReference type="ARBA" id="ARBA00044042"/>
    </source>
</evidence>
<accession>K9TXY4</accession>
<comment type="similarity">
    <text evidence="3">Belongs to the glycosyltransferase 9 family.</text>
</comment>
<dbReference type="GO" id="GO:0005829">
    <property type="term" value="C:cytosol"/>
    <property type="evidence" value="ECO:0007669"/>
    <property type="project" value="TreeGrafter"/>
</dbReference>
<dbReference type="EC" id="2.4.99.24" evidence="4"/>
<evidence type="ECO:0000313" key="7">
    <source>
        <dbReference type="Proteomes" id="UP000010384"/>
    </source>
</evidence>
<evidence type="ECO:0000256" key="3">
    <source>
        <dbReference type="ARBA" id="ARBA00043995"/>
    </source>
</evidence>
<dbReference type="PANTHER" id="PTHR30160">
    <property type="entry name" value="TETRAACYLDISACCHARIDE 4'-KINASE-RELATED"/>
    <property type="match status" value="1"/>
</dbReference>
<dbReference type="AlphaFoldDB" id="K9TXY4"/>
<dbReference type="InterPro" id="IPR051199">
    <property type="entry name" value="LPS_LOS_Heptosyltrfase"/>
</dbReference>
<dbReference type="InParanoid" id="K9TXY4"/>
<keyword evidence="7" id="KW-1185">Reference proteome</keyword>
<dbReference type="GO" id="GO:0008713">
    <property type="term" value="F:ADP-heptose-lipopolysaccharide heptosyltransferase activity"/>
    <property type="evidence" value="ECO:0007669"/>
    <property type="project" value="UniProtKB-EC"/>
</dbReference>
<comment type="catalytic activity">
    <reaction evidence="5">
        <text>an L-alpha-D-Hep-(1-&gt;5)-[alpha-Kdo-(2-&gt;4)]-alpha-Kdo-(2-&gt;6)-lipid A + ADP-L-glycero-beta-D-manno-heptose = an L-alpha-D-Hep-(1-&gt;3)-L-alpha-D-Hep-(1-&gt;5)-[alpha-Kdo-(2-&gt;4)]-alpha-Kdo-(2-&gt;6)-lipid A + ADP + H(+)</text>
        <dbReference type="Rhea" id="RHEA:74071"/>
        <dbReference type="ChEBI" id="CHEBI:15378"/>
        <dbReference type="ChEBI" id="CHEBI:61506"/>
        <dbReference type="ChEBI" id="CHEBI:193068"/>
        <dbReference type="ChEBI" id="CHEBI:193069"/>
        <dbReference type="ChEBI" id="CHEBI:456216"/>
        <dbReference type="EC" id="2.4.99.24"/>
    </reaction>
</comment>
<name>K9TXY4_CHRTP</name>